<evidence type="ECO:0000313" key="2">
    <source>
        <dbReference type="Proteomes" id="UP000705379"/>
    </source>
</evidence>
<comment type="caution">
    <text evidence="1">The sequence shown here is derived from an EMBL/GenBank/DDBJ whole genome shotgun (WGS) entry which is preliminary data.</text>
</comment>
<evidence type="ECO:0000313" key="1">
    <source>
        <dbReference type="EMBL" id="MBS8259045.1"/>
    </source>
</evidence>
<gene>
    <name evidence="1" type="ORF">DYI23_02335</name>
</gene>
<accession>A0A944GRX4</accession>
<protein>
    <submittedName>
        <fullName evidence="1">Uncharacterized protein</fullName>
    </submittedName>
</protein>
<dbReference type="AlphaFoldDB" id="A0A944GRX4"/>
<dbReference type="EMBL" id="QTKU01000001">
    <property type="protein sequence ID" value="MBS8259045.1"/>
    <property type="molecule type" value="Genomic_DNA"/>
</dbReference>
<organism evidence="1 2">
    <name type="scientific">Roseibium polysiphoniae</name>
    <dbReference type="NCBI Taxonomy" id="2571221"/>
    <lineage>
        <taxon>Bacteria</taxon>
        <taxon>Pseudomonadati</taxon>
        <taxon>Pseudomonadota</taxon>
        <taxon>Alphaproteobacteria</taxon>
        <taxon>Hyphomicrobiales</taxon>
        <taxon>Stappiaceae</taxon>
        <taxon>Roseibium</taxon>
    </lineage>
</organism>
<sequence>MVYRVSGSLNQETLSFQRGWHSLADDTRAIFSPLINLDMTRNGTSLTCRSMMLAGPIEQAAVSGESTV</sequence>
<dbReference type="Proteomes" id="UP000705379">
    <property type="component" value="Unassembled WGS sequence"/>
</dbReference>
<name>A0A944GRX4_9HYPH</name>
<proteinExistence type="predicted"/>
<reference evidence="1" key="2">
    <citation type="journal article" date="2021" name="Microorganisms">
        <title>Bacterial Dimethylsulfoniopropionate Biosynthesis in the East China Sea.</title>
        <authorList>
            <person name="Liu J."/>
            <person name="Zhang Y."/>
            <person name="Liu J."/>
            <person name="Zhong H."/>
            <person name="Williams B.T."/>
            <person name="Zheng Y."/>
            <person name="Curson A.R.J."/>
            <person name="Sun C."/>
            <person name="Sun H."/>
            <person name="Song D."/>
            <person name="Wagner Mackenzie B."/>
            <person name="Bermejo Martinez A."/>
            <person name="Todd J.D."/>
            <person name="Zhang X.H."/>
        </authorList>
    </citation>
    <scope>NUCLEOTIDE SEQUENCE</scope>
    <source>
        <strain evidence="1">AESS21</strain>
    </source>
</reference>
<reference evidence="1" key="1">
    <citation type="submission" date="2018-08" db="EMBL/GenBank/DDBJ databases">
        <authorList>
            <person name="Jin W."/>
            <person name="Wang H."/>
            <person name="Yang Y."/>
            <person name="Li M."/>
            <person name="Liu J."/>
        </authorList>
    </citation>
    <scope>NUCLEOTIDE SEQUENCE</scope>
    <source>
        <strain evidence="1">AESS21</strain>
    </source>
</reference>